<name>A0A7Y0HTP5_9BIFI</name>
<proteinExistence type="predicted"/>
<evidence type="ECO:0000256" key="7">
    <source>
        <dbReference type="ARBA" id="ARBA00029440"/>
    </source>
</evidence>
<dbReference type="NCBIfam" id="TIGR01317">
    <property type="entry name" value="GOGAT_sm_gam"/>
    <property type="match status" value="1"/>
</dbReference>
<evidence type="ECO:0000256" key="6">
    <source>
        <dbReference type="ARBA" id="ARBA00023164"/>
    </source>
</evidence>
<dbReference type="SUPFAM" id="SSF51905">
    <property type="entry name" value="FAD/NAD(P)-binding domain"/>
    <property type="match status" value="1"/>
</dbReference>
<dbReference type="PRINTS" id="PR00419">
    <property type="entry name" value="ADXRDTASE"/>
</dbReference>
<reference evidence="10 11" key="1">
    <citation type="submission" date="2020-02" db="EMBL/GenBank/DDBJ databases">
        <title>Characterization of phylogenetic diversity of novel bifidobacterial species isolated in Czech ZOOs.</title>
        <authorList>
            <person name="Lugli G.A."/>
            <person name="Vera N.B."/>
            <person name="Ventura M."/>
        </authorList>
    </citation>
    <scope>NUCLEOTIDE SEQUENCE [LARGE SCALE GENOMIC DNA]</scope>
    <source>
        <strain evidence="10 11">DSM 109957</strain>
    </source>
</reference>
<feature type="domain" description="Dihydroprymidine dehydrogenase" evidence="9">
    <location>
        <begin position="41"/>
        <end position="130"/>
    </location>
</feature>
<dbReference type="InterPro" id="IPR009051">
    <property type="entry name" value="Helical_ferredxn"/>
</dbReference>
<keyword evidence="2" id="KW-0479">Metal-binding</keyword>
<keyword evidence="3" id="KW-0560">Oxidoreductase</keyword>
<evidence type="ECO:0000256" key="5">
    <source>
        <dbReference type="ARBA" id="ARBA00023014"/>
    </source>
</evidence>
<dbReference type="Pfam" id="PF14691">
    <property type="entry name" value="Fer4_20"/>
    <property type="match status" value="1"/>
</dbReference>
<sequence>MGDPRGFLKVRTRRELAERPVEERIKDWLDVHAESGLQPWTQEQAARCMDCGTPFCMTGCPLGNLIPEWNDLVRQGKWEDAYNRLSMTNNFPEVTGRICPALCEQACVLGIHQPPTMIKNDECTIIDQAWDLDYVKPLPPQRLTDQTVAVVGSGPAGLACAQQLTRAGHTVVVYERHDAIGGLMRYGIPNFKLDKRLLDRRVKQMEAEGTRFRTNVEIGKDISWDDLRSRYDAVVVAIGSTVPRDMKLPGRELKGIHFAMDFLPDATRRIYGAPLEHDITAKDKHVVVIGGGDTGSDCLGTSIRQGAKDVTVLQIMPQEPKSRPDNAPWPTFARLYQKTSSMEEGGTYVYSTDSVNFVGVPDDEKSKVKVENSTATEGFIADETGHVTGLKIVDVAPGENGPFTRQPGTERVIPADLVLISVGFLHPDTTTLVDQLPVELDGRGNVARNDRFASSQDGVFVAGDAGRGQSLVVWAIAEGRSCAAAVDEYLSGKATELPAPIVASQRPMMLPR</sequence>
<dbReference type="Gene3D" id="1.10.1060.10">
    <property type="entry name" value="Alpha-helical ferredoxin"/>
    <property type="match status" value="1"/>
</dbReference>
<evidence type="ECO:0000256" key="2">
    <source>
        <dbReference type="ARBA" id="ARBA00022723"/>
    </source>
</evidence>
<dbReference type="Pfam" id="PF07992">
    <property type="entry name" value="Pyr_redox_2"/>
    <property type="match status" value="1"/>
</dbReference>
<dbReference type="EMBL" id="JAAIII010000004">
    <property type="protein sequence ID" value="NMM94307.1"/>
    <property type="molecule type" value="Genomic_DNA"/>
</dbReference>
<comment type="pathway">
    <text evidence="7">Amino-acid biosynthesis.</text>
</comment>
<evidence type="ECO:0000256" key="4">
    <source>
        <dbReference type="ARBA" id="ARBA00023004"/>
    </source>
</evidence>
<keyword evidence="11" id="KW-1185">Reference proteome</keyword>
<evidence type="ECO:0000256" key="3">
    <source>
        <dbReference type="ARBA" id="ARBA00023002"/>
    </source>
</evidence>
<keyword evidence="5" id="KW-0411">Iron-sulfur</keyword>
<evidence type="ECO:0000256" key="1">
    <source>
        <dbReference type="ARBA" id="ARBA00022605"/>
    </source>
</evidence>
<dbReference type="Proteomes" id="UP000532194">
    <property type="component" value="Unassembled WGS sequence"/>
</dbReference>
<keyword evidence="4" id="KW-0408">Iron</keyword>
<gene>
    <name evidence="10" type="ORF">G1C95_1494</name>
</gene>
<organism evidence="10 11">
    <name type="scientific">Bifidobacterium oedipodis</name>
    <dbReference type="NCBI Taxonomy" id="2675322"/>
    <lineage>
        <taxon>Bacteria</taxon>
        <taxon>Bacillati</taxon>
        <taxon>Actinomycetota</taxon>
        <taxon>Actinomycetes</taxon>
        <taxon>Bifidobacteriales</taxon>
        <taxon>Bifidobacteriaceae</taxon>
        <taxon>Bifidobacterium</taxon>
    </lineage>
</organism>
<accession>A0A7Y0HTP5</accession>
<dbReference type="GO" id="GO:0051536">
    <property type="term" value="F:iron-sulfur cluster binding"/>
    <property type="evidence" value="ECO:0007669"/>
    <property type="project" value="UniProtKB-KW"/>
</dbReference>
<dbReference type="AlphaFoldDB" id="A0A7Y0HTP5"/>
<feature type="domain" description="FAD/NAD(P)-binding" evidence="8">
    <location>
        <begin position="147"/>
        <end position="479"/>
    </location>
</feature>
<dbReference type="SUPFAM" id="SSF46548">
    <property type="entry name" value="alpha-helical ferredoxin"/>
    <property type="match status" value="1"/>
</dbReference>
<evidence type="ECO:0000259" key="8">
    <source>
        <dbReference type="Pfam" id="PF07992"/>
    </source>
</evidence>
<dbReference type="FunFam" id="3.50.50.60:FF:000124">
    <property type="entry name" value="Glutamate synthase small subunit"/>
    <property type="match status" value="1"/>
</dbReference>
<dbReference type="GO" id="GO:0046872">
    <property type="term" value="F:metal ion binding"/>
    <property type="evidence" value="ECO:0007669"/>
    <property type="project" value="UniProtKB-KW"/>
</dbReference>
<evidence type="ECO:0000313" key="11">
    <source>
        <dbReference type="Proteomes" id="UP000532194"/>
    </source>
</evidence>
<dbReference type="GO" id="GO:0006537">
    <property type="term" value="P:glutamate biosynthetic process"/>
    <property type="evidence" value="ECO:0007669"/>
    <property type="project" value="UniProtKB-KW"/>
</dbReference>
<dbReference type="GO" id="GO:0016639">
    <property type="term" value="F:oxidoreductase activity, acting on the CH-NH2 group of donors, NAD or NADP as acceptor"/>
    <property type="evidence" value="ECO:0007669"/>
    <property type="project" value="InterPro"/>
</dbReference>
<keyword evidence="1" id="KW-0028">Amino-acid biosynthesis</keyword>
<dbReference type="PANTHER" id="PTHR43100">
    <property type="entry name" value="GLUTAMATE SYNTHASE [NADPH] SMALL CHAIN"/>
    <property type="match status" value="1"/>
</dbReference>
<dbReference type="InterPro" id="IPR028261">
    <property type="entry name" value="DPD_II"/>
</dbReference>
<dbReference type="Gene3D" id="3.50.50.60">
    <property type="entry name" value="FAD/NAD(P)-binding domain"/>
    <property type="match status" value="2"/>
</dbReference>
<evidence type="ECO:0000259" key="9">
    <source>
        <dbReference type="Pfam" id="PF14691"/>
    </source>
</evidence>
<comment type="caution">
    <text evidence="10">The sequence shown here is derived from an EMBL/GenBank/DDBJ whole genome shotgun (WGS) entry which is preliminary data.</text>
</comment>
<dbReference type="InterPro" id="IPR036188">
    <property type="entry name" value="FAD/NAD-bd_sf"/>
</dbReference>
<dbReference type="SUPFAM" id="SSF51971">
    <property type="entry name" value="Nucleotide-binding domain"/>
    <property type="match status" value="1"/>
</dbReference>
<dbReference type="RefSeq" id="WP_169172340.1">
    <property type="nucleotide sequence ID" value="NZ_JAAIII010000004.1"/>
</dbReference>
<protein>
    <submittedName>
        <fullName evidence="10">Glutamate synthase</fullName>
    </submittedName>
</protein>
<keyword evidence="6" id="KW-0314">Glutamate biosynthesis</keyword>
<evidence type="ECO:0000313" key="10">
    <source>
        <dbReference type="EMBL" id="NMM94307.1"/>
    </source>
</evidence>
<dbReference type="InterPro" id="IPR006005">
    <property type="entry name" value="Glut_synth_ssu1"/>
</dbReference>
<dbReference type="InterPro" id="IPR023753">
    <property type="entry name" value="FAD/NAD-binding_dom"/>
</dbReference>
<dbReference type="InterPro" id="IPR051394">
    <property type="entry name" value="Glutamate_Synthase"/>
</dbReference>
<dbReference type="PANTHER" id="PTHR43100:SF1">
    <property type="entry name" value="GLUTAMATE SYNTHASE [NADPH] SMALL CHAIN"/>
    <property type="match status" value="1"/>
</dbReference>